<evidence type="ECO:0000259" key="4">
    <source>
        <dbReference type="Pfam" id="PF25480"/>
    </source>
</evidence>
<dbReference type="Proteomes" id="UP000053317">
    <property type="component" value="Unassembled WGS sequence"/>
</dbReference>
<dbReference type="InterPro" id="IPR007122">
    <property type="entry name" value="Villin/Gelsolin"/>
</dbReference>
<name>A0A0G2EQF8_PHACM</name>
<dbReference type="OrthoDB" id="6375767at2759"/>
<feature type="compositionally biased region" description="Basic and acidic residues" evidence="1">
    <location>
        <begin position="399"/>
        <end position="415"/>
    </location>
</feature>
<feature type="domain" description="DUF4045" evidence="3">
    <location>
        <begin position="1"/>
        <end position="415"/>
    </location>
</feature>
<feature type="region of interest" description="Disordered" evidence="1">
    <location>
        <begin position="1121"/>
        <end position="1156"/>
    </location>
</feature>
<feature type="compositionally biased region" description="Low complexity" evidence="1">
    <location>
        <begin position="501"/>
        <end position="517"/>
    </location>
</feature>
<evidence type="ECO:0000313" key="5">
    <source>
        <dbReference type="EMBL" id="KKY25022.1"/>
    </source>
</evidence>
<feature type="compositionally biased region" description="Basic and acidic residues" evidence="1">
    <location>
        <begin position="187"/>
        <end position="196"/>
    </location>
</feature>
<evidence type="ECO:0000256" key="1">
    <source>
        <dbReference type="SAM" id="MobiDB-lite"/>
    </source>
</evidence>
<feature type="compositionally biased region" description="Low complexity" evidence="1">
    <location>
        <begin position="740"/>
        <end position="753"/>
    </location>
</feature>
<feature type="compositionally biased region" description="Basic and acidic residues" evidence="1">
    <location>
        <begin position="275"/>
        <end position="288"/>
    </location>
</feature>
<gene>
    <name evidence="5" type="ORF">UCRPC4_g02079</name>
</gene>
<evidence type="ECO:0000259" key="3">
    <source>
        <dbReference type="Pfam" id="PF13254"/>
    </source>
</evidence>
<feature type="region of interest" description="Disordered" evidence="1">
    <location>
        <begin position="1"/>
        <end position="826"/>
    </location>
</feature>
<organism evidence="5 6">
    <name type="scientific">Phaeomoniella chlamydospora</name>
    <name type="common">Phaeoacremonium chlamydosporum</name>
    <dbReference type="NCBI Taxonomy" id="158046"/>
    <lineage>
        <taxon>Eukaryota</taxon>
        <taxon>Fungi</taxon>
        <taxon>Dikarya</taxon>
        <taxon>Ascomycota</taxon>
        <taxon>Pezizomycotina</taxon>
        <taxon>Eurotiomycetes</taxon>
        <taxon>Chaetothyriomycetidae</taxon>
        <taxon>Phaeomoniellales</taxon>
        <taxon>Phaeomoniellaceae</taxon>
        <taxon>Phaeomoniella</taxon>
    </lineage>
</organism>
<feature type="compositionally biased region" description="Low complexity" evidence="1">
    <location>
        <begin position="28"/>
        <end position="39"/>
    </location>
</feature>
<dbReference type="InterPro" id="IPR029006">
    <property type="entry name" value="ADF-H/Gelsolin-like_dom_sf"/>
</dbReference>
<feature type="compositionally biased region" description="Basic and acidic residues" evidence="1">
    <location>
        <begin position="755"/>
        <end position="764"/>
    </location>
</feature>
<feature type="compositionally biased region" description="Polar residues" evidence="1">
    <location>
        <begin position="94"/>
        <end position="104"/>
    </location>
</feature>
<dbReference type="InterPro" id="IPR057226">
    <property type="entry name" value="DUF7904"/>
</dbReference>
<feature type="compositionally biased region" description="Polar residues" evidence="1">
    <location>
        <begin position="265"/>
        <end position="274"/>
    </location>
</feature>
<dbReference type="Pfam" id="PF13254">
    <property type="entry name" value="DUF4045"/>
    <property type="match status" value="1"/>
</dbReference>
<keyword evidence="6" id="KW-1185">Reference proteome</keyword>
<dbReference type="InterPro" id="IPR025118">
    <property type="entry name" value="DUF4045"/>
</dbReference>
<dbReference type="SMART" id="SM00262">
    <property type="entry name" value="GEL"/>
    <property type="match status" value="2"/>
</dbReference>
<dbReference type="SUPFAM" id="SSF55753">
    <property type="entry name" value="Actin depolymerizing proteins"/>
    <property type="match status" value="2"/>
</dbReference>
<dbReference type="AlphaFoldDB" id="A0A0G2EQF8"/>
<protein>
    <submittedName>
        <fullName evidence="5">Putative gelsolin repeat</fullName>
    </submittedName>
</protein>
<feature type="compositionally biased region" description="Polar residues" evidence="1">
    <location>
        <begin position="470"/>
        <end position="489"/>
    </location>
</feature>
<feature type="compositionally biased region" description="Basic residues" evidence="1">
    <location>
        <begin position="623"/>
        <end position="634"/>
    </location>
</feature>
<feature type="compositionally biased region" description="Polar residues" evidence="1">
    <location>
        <begin position="235"/>
        <end position="245"/>
    </location>
</feature>
<comment type="caution">
    <text evidence="5">The sequence shown here is derived from an EMBL/GenBank/DDBJ whole genome shotgun (WGS) entry which is preliminary data.</text>
</comment>
<reference evidence="5 6" key="2">
    <citation type="submission" date="2015-05" db="EMBL/GenBank/DDBJ databases">
        <authorList>
            <person name="Morales-Cruz A."/>
            <person name="Amrine K.C."/>
            <person name="Cantu D."/>
        </authorList>
    </citation>
    <scope>NUCLEOTIDE SEQUENCE [LARGE SCALE GENOMIC DNA]</scope>
    <source>
        <strain evidence="5">UCRPC4</strain>
    </source>
</reference>
<proteinExistence type="predicted"/>
<feature type="domain" description="DUF7904" evidence="4">
    <location>
        <begin position="889"/>
        <end position="990"/>
    </location>
</feature>
<feature type="compositionally biased region" description="Polar residues" evidence="1">
    <location>
        <begin position="128"/>
        <end position="141"/>
    </location>
</feature>
<dbReference type="Pfam" id="PF25480">
    <property type="entry name" value="DUF7904"/>
    <property type="match status" value="1"/>
</dbReference>
<dbReference type="EMBL" id="LCWF01000050">
    <property type="protein sequence ID" value="KKY25022.1"/>
    <property type="molecule type" value="Genomic_DNA"/>
</dbReference>
<dbReference type="Pfam" id="PF00626">
    <property type="entry name" value="Gelsolin"/>
    <property type="match status" value="1"/>
</dbReference>
<sequence length="1187" mass="127416">MGGFVQSAMMKRSDSVKRWSAQPAVGLSRGNSISGNRSSVYGLGLGAETATSKLPDVGAPVRSPELGDLSKLTIDTSTDTGLKEPKLDTVLEPQESSTMASSKNSSRRIPASASSRSLPSRDRSDSSAKQGTDSLPTSPSKTMDPKRWSPTKSTWLESALNKPESLIKSPPPQQPSWMSEIQKTKQAKADGEESKGQKVPFGEVQTQGLLKSPPMGGHSRPLSIRGLPTGFPSGSIRSQNPSKSLSEVLEQKQPHPMAMKKSETTESPENQQPHENNRVKEADSKLATEKAMSQDIAPAGEKVGAKTPDAATASEAKPVLQSQLKPKPQTPPQPDLRGGLRSRGPRSNDTSNDQLEFKNVFGNLKRTQTKNYVAPDTFKDNITRGKAALNVTGGPKKTARVDEFKESLVKQKEAMKAGGGSIREKTNEPPVPRKPSTSIPEALAKRNALGRSDTTKADSDVQTPELPSWKTRTVSQEKSSDTSKPTTSAPPLKWSERQALLKKAAAETAAAEAALPPKKIPEGTRAAETKTPISDTPRLVAEPKSFVSPSSPPANPAKQSSSGSGSKLADRLNPALLAALSRGPSPRPTNESAKTGEQVPAKSAISKSAVDSDATGATLTHITKGRARGPKRRAPNATKSEPMPGPTSTIEEPEKEVIIPEPSMKRQKPAPRPLADLVNNNEKIRKQTLESPKSTSSTPQQEDVASPSQARSHSVTDKPRPKVAAKSPEVRRVSSQILNSAAASPTSPSGPLSDKGSRPADLSKPKARTPVSSNSGMWPNPDKESTSVTLSKADVLSLKRAPLPLSKPNEVPKKSPKEPSTASKPASNVVEIVEDHHEVKGAPAEPTTAASVLSLFDSPPSVSTKIDVDPQNILLLSPVPEKVQTHRAQIFTITGDGKTFSLSSDQEYILHSDQMYLVVHEFSYPSQPARKETEVYLWTGSQVPAPSVEDAQLFGRKIARDHSAKLLHLPAGTEISRFLSALGGVGVFRRSSQKTESSFYMLRARRHLFHIAFDEVPFSSSSLCSGFCYIISAKFGKLWIWKGKGASADELGTARLIGMNLSLLGEIEEVTEGEEPDSFFESFPAGTAKSKAGMELSSIHWTMKARNDNYTTRLFKVDHNAASRRPSSSGSSGLGSLWGRRTPSSSSSPAPKPSDIFTEISPFSQADLTKDSTSAIFILDAWFEIYM</sequence>
<feature type="compositionally biased region" description="Polar residues" evidence="1">
    <location>
        <begin position="689"/>
        <end position="713"/>
    </location>
</feature>
<dbReference type="InterPro" id="IPR007123">
    <property type="entry name" value="Gelsolin-like_dom"/>
</dbReference>
<evidence type="ECO:0000259" key="2">
    <source>
        <dbReference type="Pfam" id="PF00626"/>
    </source>
</evidence>
<feature type="compositionally biased region" description="Low complexity" evidence="1">
    <location>
        <begin position="107"/>
        <end position="118"/>
    </location>
</feature>
<evidence type="ECO:0000313" key="6">
    <source>
        <dbReference type="Proteomes" id="UP000053317"/>
    </source>
</evidence>
<dbReference type="GO" id="GO:0051015">
    <property type="term" value="F:actin filament binding"/>
    <property type="evidence" value="ECO:0007669"/>
    <property type="project" value="InterPro"/>
</dbReference>
<feature type="compositionally biased region" description="Low complexity" evidence="1">
    <location>
        <begin position="1123"/>
        <end position="1149"/>
    </location>
</feature>
<feature type="compositionally biased region" description="Basic and acidic residues" evidence="1">
    <location>
        <begin position="519"/>
        <end position="528"/>
    </location>
</feature>
<reference evidence="5 6" key="1">
    <citation type="submission" date="2015-05" db="EMBL/GenBank/DDBJ databases">
        <title>Distinctive expansion of gene families associated with plant cell wall degradation and secondary metabolism in the genomes of grapevine trunk pathogens.</title>
        <authorList>
            <person name="Lawrence D.P."/>
            <person name="Travadon R."/>
            <person name="Rolshausen P.E."/>
            <person name="Baumgartner K."/>
        </authorList>
    </citation>
    <scope>NUCLEOTIDE SEQUENCE [LARGE SCALE GENOMIC DNA]</scope>
    <source>
        <strain evidence="5">UCRPC4</strain>
    </source>
</reference>
<feature type="domain" description="Gelsolin-like" evidence="2">
    <location>
        <begin position="1013"/>
        <end position="1079"/>
    </location>
</feature>
<dbReference type="Gene3D" id="3.40.20.10">
    <property type="entry name" value="Severin"/>
    <property type="match status" value="1"/>
</dbReference>
<accession>A0A0G2EQF8</accession>